<dbReference type="HOGENOM" id="CLU_137390_1_0_10"/>
<dbReference type="InterPro" id="IPR038396">
    <property type="entry name" value="SpoIIAA-like_sf"/>
</dbReference>
<accession>F4CCE8</accession>
<dbReference type="InterPro" id="IPR021866">
    <property type="entry name" value="SpoIIAA-like"/>
</dbReference>
<protein>
    <recommendedName>
        <fullName evidence="2">STAS/SEC14 domain-containing protein</fullName>
    </recommendedName>
</protein>
<organism evidence="1">
    <name type="scientific">Sphingobacterium sp. (strain 21)</name>
    <dbReference type="NCBI Taxonomy" id="743722"/>
    <lineage>
        <taxon>Bacteria</taxon>
        <taxon>Pseudomonadati</taxon>
        <taxon>Bacteroidota</taxon>
        <taxon>Sphingobacteriia</taxon>
        <taxon>Sphingobacteriales</taxon>
        <taxon>Sphingobacteriaceae</taxon>
        <taxon>Sphingobacterium</taxon>
    </lineage>
</organism>
<dbReference type="Gene3D" id="3.40.50.10600">
    <property type="entry name" value="SpoIIaa-like domains"/>
    <property type="match status" value="1"/>
</dbReference>
<reference evidence="1" key="1">
    <citation type="submission" date="2011-03" db="EMBL/GenBank/DDBJ databases">
        <title>Complete sequence of Sphingobacterium sp. 21.</title>
        <authorList>
            <consortium name="US DOE Joint Genome Institute"/>
            <person name="Lucas S."/>
            <person name="Copeland A."/>
            <person name="Lapidus A."/>
            <person name="Cheng J.-F."/>
            <person name="Goodwin L."/>
            <person name="Pitluck S."/>
            <person name="Davenport K."/>
            <person name="Detter J.C."/>
            <person name="Han C."/>
            <person name="Tapia R."/>
            <person name="Land M."/>
            <person name="Hauser L."/>
            <person name="Kyrpides N."/>
            <person name="Ivanova N."/>
            <person name="Ovchinnikova G."/>
            <person name="Pagani I."/>
            <person name="Siebers A.K."/>
            <person name="Allgaier M."/>
            <person name="Thelen M.P."/>
            <person name="Hugenholtz P."/>
            <person name="Woyke T."/>
        </authorList>
    </citation>
    <scope>NUCLEOTIDE SEQUENCE</scope>
    <source>
        <strain evidence="1">21</strain>
    </source>
</reference>
<name>F4CCE8_SPHS2</name>
<evidence type="ECO:0000313" key="1">
    <source>
        <dbReference type="EMBL" id="ADZ78741.1"/>
    </source>
</evidence>
<dbReference type="AlphaFoldDB" id="F4CCE8"/>
<gene>
    <name evidence="1" type="ordered locus">Sph21_2186</name>
</gene>
<dbReference type="SUPFAM" id="SSF52091">
    <property type="entry name" value="SpoIIaa-like"/>
    <property type="match status" value="1"/>
</dbReference>
<proteinExistence type="predicted"/>
<dbReference type="PATRIC" id="fig|743722.3.peg.2335"/>
<dbReference type="Pfam" id="PF11964">
    <property type="entry name" value="SpoIIAA-like"/>
    <property type="match status" value="1"/>
</dbReference>
<dbReference type="EMBL" id="CP002584">
    <property type="protein sequence ID" value="ADZ78741.1"/>
    <property type="molecule type" value="Genomic_DNA"/>
</dbReference>
<dbReference type="KEGG" id="shg:Sph21_2186"/>
<dbReference type="InterPro" id="IPR036513">
    <property type="entry name" value="STAS_dom_sf"/>
</dbReference>
<evidence type="ECO:0008006" key="2">
    <source>
        <dbReference type="Google" id="ProtNLM"/>
    </source>
</evidence>
<sequence>MYILQQNNEKEMLALMDDFPPHVVAYRAQGKVNGEEYKEIVVQRIAEVAKAYPQINFIVLLETGFEDYSLQALLEYIKVSFEHFSKWNRMAIVSDQQWVRKIYDILSPLVHGEIRTYRLEDRQRASEWVSAPLPT</sequence>
<dbReference type="STRING" id="743722.Sph21_2186"/>